<dbReference type="Pfam" id="PF00158">
    <property type="entry name" value="Sigma54_activat"/>
    <property type="match status" value="1"/>
</dbReference>
<organism evidence="6 7">
    <name type="scientific">Halomonas salipaludis</name>
    <dbReference type="NCBI Taxonomy" id="2032625"/>
    <lineage>
        <taxon>Bacteria</taxon>
        <taxon>Pseudomonadati</taxon>
        <taxon>Pseudomonadota</taxon>
        <taxon>Gammaproteobacteria</taxon>
        <taxon>Oceanospirillales</taxon>
        <taxon>Halomonadaceae</taxon>
        <taxon>Halomonas</taxon>
    </lineage>
</organism>
<dbReference type="CDD" id="cd00009">
    <property type="entry name" value="AAA"/>
    <property type="match status" value="1"/>
</dbReference>
<keyword evidence="7" id="KW-1185">Reference proteome</keyword>
<evidence type="ECO:0000256" key="4">
    <source>
        <dbReference type="ARBA" id="ARBA00023163"/>
    </source>
</evidence>
<dbReference type="InterPro" id="IPR025943">
    <property type="entry name" value="Sigma_54_int_dom_ATP-bd_2"/>
</dbReference>
<dbReference type="InterPro" id="IPR002078">
    <property type="entry name" value="Sigma_54_int"/>
</dbReference>
<dbReference type="PANTHER" id="PTHR32071:SF113">
    <property type="entry name" value="ALGINATE BIOSYNTHESIS TRANSCRIPTIONAL REGULATORY PROTEIN ALGB"/>
    <property type="match status" value="1"/>
</dbReference>
<dbReference type="Gene3D" id="3.40.50.300">
    <property type="entry name" value="P-loop containing nucleotide triphosphate hydrolases"/>
    <property type="match status" value="1"/>
</dbReference>
<sequence length="448" mass="49609">MPLPRRVVVITDDMAQRAILVDSIRSQGWSAECYDSIYAADNVMLFSSLDSIGILCIQELQSIPLKDLENFICSKSIIWLGVVLDVQAEWPSTAHIARLLDGVFSLPIDSSLLGELLANAYRKASIKKTIHNIDSIHVDGITLKSCMPEFKRIFRLVHRVSNSKAPVMILGESGTGKELIARAIHDQSSRCMGPFIAVNCGGFSNDLIQSELFGHEKGAFTGATSQQVGHIEAASGGTLFLDEIGDLNVNLQVNLLRFLESNSIQRLSSSQEIAVDVRIVSATHIDLDAAIERGSFRLDLLHRLNTVVIHLPPLRHRKADIELLANQVFENLSSRYPCRARGFHRDTIALMKSYHWPGNVREMLNRIKSAIVLSDSDLIMPDALGICNTLENSTPPSLNEARGAAERQLIINTLIKNDNNIARSAKEMGVSRVTFYRLAKKHNIIKGE</sequence>
<dbReference type="FunFam" id="3.40.50.300:FF:000006">
    <property type="entry name" value="DNA-binding transcriptional regulator NtrC"/>
    <property type="match status" value="1"/>
</dbReference>
<dbReference type="InterPro" id="IPR025662">
    <property type="entry name" value="Sigma_54_int_dom_ATP-bd_1"/>
</dbReference>
<dbReference type="GO" id="GO:0005524">
    <property type="term" value="F:ATP binding"/>
    <property type="evidence" value="ECO:0007669"/>
    <property type="project" value="UniProtKB-KW"/>
</dbReference>
<dbReference type="InterPro" id="IPR009057">
    <property type="entry name" value="Homeodomain-like_sf"/>
</dbReference>
<proteinExistence type="predicted"/>
<keyword evidence="2" id="KW-0067">ATP-binding</keyword>
<dbReference type="PANTHER" id="PTHR32071">
    <property type="entry name" value="TRANSCRIPTIONAL REGULATORY PROTEIN"/>
    <property type="match status" value="1"/>
</dbReference>
<protein>
    <submittedName>
        <fullName evidence="6">Sigma-54-dependent Fis family transcriptional regulator</fullName>
    </submittedName>
</protein>
<dbReference type="Pfam" id="PF25601">
    <property type="entry name" value="AAA_lid_14"/>
    <property type="match status" value="1"/>
</dbReference>
<evidence type="ECO:0000256" key="1">
    <source>
        <dbReference type="ARBA" id="ARBA00022741"/>
    </source>
</evidence>
<dbReference type="GO" id="GO:0006355">
    <property type="term" value="P:regulation of DNA-templated transcription"/>
    <property type="evidence" value="ECO:0007669"/>
    <property type="project" value="InterPro"/>
</dbReference>
<dbReference type="AlphaFoldDB" id="A0A2A2EYD2"/>
<evidence type="ECO:0000259" key="5">
    <source>
        <dbReference type="PROSITE" id="PS50045"/>
    </source>
</evidence>
<dbReference type="Pfam" id="PF02954">
    <property type="entry name" value="HTH_8"/>
    <property type="match status" value="1"/>
</dbReference>
<dbReference type="OrthoDB" id="9804019at2"/>
<dbReference type="SUPFAM" id="SSF52540">
    <property type="entry name" value="P-loop containing nucleoside triphosphate hydrolases"/>
    <property type="match status" value="1"/>
</dbReference>
<evidence type="ECO:0000313" key="6">
    <source>
        <dbReference type="EMBL" id="PAU77367.1"/>
    </source>
</evidence>
<dbReference type="Proteomes" id="UP000217771">
    <property type="component" value="Unassembled WGS sequence"/>
</dbReference>
<accession>A0A2A2EYD2</accession>
<evidence type="ECO:0000313" key="7">
    <source>
        <dbReference type="Proteomes" id="UP000217771"/>
    </source>
</evidence>
<keyword evidence="4" id="KW-0804">Transcription</keyword>
<dbReference type="EMBL" id="NSKB01000003">
    <property type="protein sequence ID" value="PAU77367.1"/>
    <property type="molecule type" value="Genomic_DNA"/>
</dbReference>
<keyword evidence="1" id="KW-0547">Nucleotide-binding</keyword>
<dbReference type="InterPro" id="IPR002197">
    <property type="entry name" value="HTH_Fis"/>
</dbReference>
<evidence type="ECO:0000256" key="2">
    <source>
        <dbReference type="ARBA" id="ARBA00022840"/>
    </source>
</evidence>
<dbReference type="PROSITE" id="PS00676">
    <property type="entry name" value="SIGMA54_INTERACT_2"/>
    <property type="match status" value="1"/>
</dbReference>
<dbReference type="SMART" id="SM00382">
    <property type="entry name" value="AAA"/>
    <property type="match status" value="1"/>
</dbReference>
<dbReference type="InterPro" id="IPR027417">
    <property type="entry name" value="P-loop_NTPase"/>
</dbReference>
<reference evidence="6 7" key="1">
    <citation type="submission" date="2017-08" db="EMBL/GenBank/DDBJ databases">
        <title>Halomonas alkalisoli sp. nov., isolated from saline alkaline soil.</title>
        <authorList>
            <person name="Wang D."/>
            <person name="Zhang G."/>
        </authorList>
    </citation>
    <scope>NUCLEOTIDE SEQUENCE [LARGE SCALE GENOMIC DNA]</scope>
    <source>
        <strain evidence="6 7">WRN001</strain>
    </source>
</reference>
<dbReference type="InterPro" id="IPR058031">
    <property type="entry name" value="AAA_lid_NorR"/>
</dbReference>
<dbReference type="Gene3D" id="1.10.10.60">
    <property type="entry name" value="Homeodomain-like"/>
    <property type="match status" value="1"/>
</dbReference>
<comment type="caution">
    <text evidence="6">The sequence shown here is derived from an EMBL/GenBank/DDBJ whole genome shotgun (WGS) entry which is preliminary data.</text>
</comment>
<dbReference type="Gene3D" id="1.10.8.60">
    <property type="match status" value="1"/>
</dbReference>
<dbReference type="InterPro" id="IPR003593">
    <property type="entry name" value="AAA+_ATPase"/>
</dbReference>
<dbReference type="PROSITE" id="PS50045">
    <property type="entry name" value="SIGMA54_INTERACT_4"/>
    <property type="match status" value="1"/>
</dbReference>
<evidence type="ECO:0000256" key="3">
    <source>
        <dbReference type="ARBA" id="ARBA00023015"/>
    </source>
</evidence>
<dbReference type="SUPFAM" id="SSF46689">
    <property type="entry name" value="Homeodomain-like"/>
    <property type="match status" value="1"/>
</dbReference>
<gene>
    <name evidence="6" type="ORF">CK498_09015</name>
</gene>
<keyword evidence="3" id="KW-0805">Transcription regulation</keyword>
<name>A0A2A2EYD2_9GAMM</name>
<dbReference type="PROSITE" id="PS00675">
    <property type="entry name" value="SIGMA54_INTERACT_1"/>
    <property type="match status" value="1"/>
</dbReference>
<feature type="domain" description="Sigma-54 factor interaction" evidence="5">
    <location>
        <begin position="143"/>
        <end position="372"/>
    </location>
</feature>
<dbReference type="GO" id="GO:0043565">
    <property type="term" value="F:sequence-specific DNA binding"/>
    <property type="evidence" value="ECO:0007669"/>
    <property type="project" value="InterPro"/>
</dbReference>